<evidence type="ECO:0008006" key="2">
    <source>
        <dbReference type="Google" id="ProtNLM"/>
    </source>
</evidence>
<dbReference type="InterPro" id="IPR010710">
    <property type="entry name" value="DUF1289"/>
</dbReference>
<gene>
    <name evidence="1" type="ORF">METZ01_LOCUS368158</name>
</gene>
<dbReference type="Pfam" id="PF06945">
    <property type="entry name" value="DUF1289"/>
    <property type="match status" value="1"/>
</dbReference>
<accession>A0A382SZI7</accession>
<name>A0A382SZI7_9ZZZZ</name>
<organism evidence="1">
    <name type="scientific">marine metagenome</name>
    <dbReference type="NCBI Taxonomy" id="408172"/>
    <lineage>
        <taxon>unclassified sequences</taxon>
        <taxon>metagenomes</taxon>
        <taxon>ecological metagenomes</taxon>
    </lineage>
</organism>
<sequence length="62" mass="7345">MAKFSISSHEIYRFPCIGVCSIDDNSGYCFGCSRTEEEVYKWEDPNTTDEWKKKNEEELKNR</sequence>
<proteinExistence type="predicted"/>
<protein>
    <recommendedName>
        <fullName evidence="2">DUF1289 domain-containing protein</fullName>
    </recommendedName>
</protein>
<dbReference type="AlphaFoldDB" id="A0A382SZI7"/>
<evidence type="ECO:0000313" key="1">
    <source>
        <dbReference type="EMBL" id="SVD15304.1"/>
    </source>
</evidence>
<reference evidence="1" key="1">
    <citation type="submission" date="2018-05" db="EMBL/GenBank/DDBJ databases">
        <authorList>
            <person name="Lanie J.A."/>
            <person name="Ng W.-L."/>
            <person name="Kazmierczak K.M."/>
            <person name="Andrzejewski T.M."/>
            <person name="Davidsen T.M."/>
            <person name="Wayne K.J."/>
            <person name="Tettelin H."/>
            <person name="Glass J.I."/>
            <person name="Rusch D."/>
            <person name="Podicherti R."/>
            <person name="Tsui H.-C.T."/>
            <person name="Winkler M.E."/>
        </authorList>
    </citation>
    <scope>NUCLEOTIDE SEQUENCE</scope>
</reference>
<dbReference type="EMBL" id="UINC01132779">
    <property type="protein sequence ID" value="SVD15304.1"/>
    <property type="molecule type" value="Genomic_DNA"/>
</dbReference>